<sequence>MLPQEKMRWIGQTTYEKYQQRGFPEGCLNQVVLCGIKLEQLPKNFSIQQSRLYECRIRGMVLKQLDLSGCVITDCIFDSLQIESLKAAGAWIHGTVFSGDRFGRFDLSDTRINYSCIQDCETRFLHLDRAILNSVYFYRIRYQSVTGQETVNMRLSGATGDEIENYKQCVRAAIF</sequence>
<dbReference type="SUPFAM" id="SSF141571">
    <property type="entry name" value="Pentapeptide repeat-like"/>
    <property type="match status" value="1"/>
</dbReference>
<comment type="caution">
    <text evidence="1">The sequence shown here is derived from an EMBL/GenBank/DDBJ whole genome shotgun (WGS) entry which is preliminary data.</text>
</comment>
<name>A0A426DH48_9FIRM</name>
<dbReference type="AlphaFoldDB" id="A0A426DH48"/>
<evidence type="ECO:0000313" key="2">
    <source>
        <dbReference type="Proteomes" id="UP000274920"/>
    </source>
</evidence>
<dbReference type="RefSeq" id="WP_125127627.1">
    <property type="nucleotide sequence ID" value="NZ_RHJS01000002.1"/>
</dbReference>
<evidence type="ECO:0008006" key="3">
    <source>
        <dbReference type="Google" id="ProtNLM"/>
    </source>
</evidence>
<dbReference type="EMBL" id="RHJS01000002">
    <property type="protein sequence ID" value="RRK32084.1"/>
    <property type="molecule type" value="Genomic_DNA"/>
</dbReference>
<reference evidence="1" key="1">
    <citation type="submission" date="2018-10" db="EMBL/GenBank/DDBJ databases">
        <title>Schaedlerella arabinophila gen. nov. sp. nov., isolated from the mouse intestinal tract and comparative analysis with the genome of the closely related altered Schaedler flora strain ASF502.</title>
        <authorList>
            <person name="Miyake S."/>
            <person name="Soh M."/>
            <person name="Seedorf H."/>
        </authorList>
    </citation>
    <scope>NUCLEOTIDE SEQUENCE [LARGE SCALE GENOMIC DNA]</scope>
    <source>
        <strain evidence="1">DSM 106076</strain>
    </source>
</reference>
<organism evidence="1 2">
    <name type="scientific">Schaedlerella arabinosiphila</name>
    <dbReference type="NCBI Taxonomy" id="2044587"/>
    <lineage>
        <taxon>Bacteria</taxon>
        <taxon>Bacillati</taxon>
        <taxon>Bacillota</taxon>
        <taxon>Clostridia</taxon>
        <taxon>Lachnospirales</taxon>
        <taxon>Lachnospiraceae</taxon>
        <taxon>Schaedlerella</taxon>
    </lineage>
</organism>
<dbReference type="Gene3D" id="2.160.20.80">
    <property type="entry name" value="E3 ubiquitin-protein ligase SopA"/>
    <property type="match status" value="1"/>
</dbReference>
<keyword evidence="2" id="KW-1185">Reference proteome</keyword>
<accession>A0A426DH48</accession>
<proteinExistence type="predicted"/>
<evidence type="ECO:0000313" key="1">
    <source>
        <dbReference type="EMBL" id="RRK32084.1"/>
    </source>
</evidence>
<dbReference type="Proteomes" id="UP000274920">
    <property type="component" value="Unassembled WGS sequence"/>
</dbReference>
<gene>
    <name evidence="1" type="ORF">EBB54_12415</name>
</gene>
<protein>
    <recommendedName>
        <fullName evidence="3">Pentapeptide repeat-containing protein</fullName>
    </recommendedName>
</protein>